<dbReference type="PROSITE" id="PS50188">
    <property type="entry name" value="B302_SPRY"/>
    <property type="match status" value="1"/>
</dbReference>
<dbReference type="SMART" id="SM00449">
    <property type="entry name" value="SPRY"/>
    <property type="match status" value="1"/>
</dbReference>
<gene>
    <name evidence="2" type="ORF">QO018_006227</name>
</gene>
<sequence length="565" mass="56312">MATFNGTDWTFSDFSGDDGYKYAENWDTFWDDVISEMTNRAAGIGGAVPAFIAGWDAGTADANPGTGKLRGNAATASTTTKLFISTADALGTDVSAVIGLFDDSTSSIKGLLRIAHRSDQSKWVLFALTGAVTAGVGYSKVPVLYVAGPGGFTAGDPVALGFMRSGDKGDTGATGGITGGNAAGAINETAVTLASAATTDIGTAAGNAVRITGTATITALGTAQSGSRRYVTFSAALTLTHNAASLILPGGASIVTAAGDTAEFESLGSGSWRCVSYNRASGRALVAPATPSLFASVLTKSANCTLTTADDKALIACAASLTVTLPGATGFPSGFTVGISNEGASSSAVLVSNSGGLQLFLSAKQWTVIVSDGTTWHSLGASPYSGTAWSTSDKAASITLSNGNLTAASTASGDNIVRAAPSIPTGKFYWEEYVTTGGSSLVVGITDAAAILTGYVGSTSGGYGYGNVGQKFNGGSGVGFGATFATGDVIGVAFDTATGKLWFSKNGIWQSSGDPASGANPAFTATTGVARYIATSFGGSGGASNLRTSPSAWSYSAPSGFAYLP</sequence>
<organism evidence="2 3">
    <name type="scientific">Azospirillum picis</name>
    <dbReference type="NCBI Taxonomy" id="488438"/>
    <lineage>
        <taxon>Bacteria</taxon>
        <taxon>Pseudomonadati</taxon>
        <taxon>Pseudomonadota</taxon>
        <taxon>Alphaproteobacteria</taxon>
        <taxon>Rhodospirillales</taxon>
        <taxon>Azospirillaceae</taxon>
        <taxon>Azospirillum</taxon>
    </lineage>
</organism>
<dbReference type="Gene3D" id="2.60.120.920">
    <property type="match status" value="1"/>
</dbReference>
<name>A0ABU0MV22_9PROT</name>
<dbReference type="SUPFAM" id="SSF49899">
    <property type="entry name" value="Concanavalin A-like lectins/glucanases"/>
    <property type="match status" value="1"/>
</dbReference>
<reference evidence="2 3" key="1">
    <citation type="submission" date="2023-07" db="EMBL/GenBank/DDBJ databases">
        <title>Genomic Encyclopedia of Type Strains, Phase IV (KMG-IV): sequencing the most valuable type-strain genomes for metagenomic binning, comparative biology and taxonomic classification.</title>
        <authorList>
            <person name="Goeker M."/>
        </authorList>
    </citation>
    <scope>NUCLEOTIDE SEQUENCE [LARGE SCALE GENOMIC DNA]</scope>
    <source>
        <strain evidence="2 3">DSM 19922</strain>
    </source>
</reference>
<protein>
    <recommendedName>
        <fullName evidence="1">B30.2/SPRY domain-containing protein</fullName>
    </recommendedName>
</protein>
<dbReference type="Pfam" id="PF00622">
    <property type="entry name" value="SPRY"/>
    <property type="match status" value="1"/>
</dbReference>
<dbReference type="InterPro" id="IPR001870">
    <property type="entry name" value="B30.2/SPRY"/>
</dbReference>
<proteinExistence type="predicted"/>
<dbReference type="EMBL" id="JAUSVU010000043">
    <property type="protein sequence ID" value="MDQ0537325.1"/>
    <property type="molecule type" value="Genomic_DNA"/>
</dbReference>
<dbReference type="InterPro" id="IPR003877">
    <property type="entry name" value="SPRY_dom"/>
</dbReference>
<comment type="caution">
    <text evidence="2">The sequence shown here is derived from an EMBL/GenBank/DDBJ whole genome shotgun (WGS) entry which is preliminary data.</text>
</comment>
<evidence type="ECO:0000313" key="2">
    <source>
        <dbReference type="EMBL" id="MDQ0537325.1"/>
    </source>
</evidence>
<dbReference type="Proteomes" id="UP001244552">
    <property type="component" value="Unassembled WGS sequence"/>
</dbReference>
<evidence type="ECO:0000259" key="1">
    <source>
        <dbReference type="PROSITE" id="PS50188"/>
    </source>
</evidence>
<feature type="domain" description="B30.2/SPRY" evidence="1">
    <location>
        <begin position="366"/>
        <end position="542"/>
    </location>
</feature>
<dbReference type="InterPro" id="IPR013320">
    <property type="entry name" value="ConA-like_dom_sf"/>
</dbReference>
<evidence type="ECO:0000313" key="3">
    <source>
        <dbReference type="Proteomes" id="UP001244552"/>
    </source>
</evidence>
<keyword evidence="3" id="KW-1185">Reference proteome</keyword>
<accession>A0ABU0MV22</accession>
<dbReference type="RefSeq" id="WP_209991013.1">
    <property type="nucleotide sequence ID" value="NZ_JAGINO010000040.1"/>
</dbReference>
<dbReference type="InterPro" id="IPR043136">
    <property type="entry name" value="B30.2/SPRY_sf"/>
</dbReference>